<dbReference type="PANTHER" id="PTHR43711">
    <property type="entry name" value="TWO-COMPONENT HISTIDINE KINASE"/>
    <property type="match status" value="1"/>
</dbReference>
<evidence type="ECO:0000259" key="8">
    <source>
        <dbReference type="PROSITE" id="PS50109"/>
    </source>
</evidence>
<name>A0A7D5E8V3_9EURY</name>
<gene>
    <name evidence="9" type="ORF">HWN40_09720</name>
</gene>
<evidence type="ECO:0000313" key="10">
    <source>
        <dbReference type="Proteomes" id="UP000509594"/>
    </source>
</evidence>
<dbReference type="SMART" id="SM00388">
    <property type="entry name" value="HisKA"/>
    <property type="match status" value="1"/>
</dbReference>
<dbReference type="InterPro" id="IPR004358">
    <property type="entry name" value="Sig_transdc_His_kin-like_C"/>
</dbReference>
<keyword evidence="7" id="KW-0472">Membrane</keyword>
<dbReference type="Gene3D" id="3.40.50.2300">
    <property type="match status" value="2"/>
</dbReference>
<keyword evidence="7" id="KW-1133">Transmembrane helix</keyword>
<evidence type="ECO:0000256" key="6">
    <source>
        <dbReference type="ARBA" id="ARBA00023012"/>
    </source>
</evidence>
<dbReference type="InterPro" id="IPR005467">
    <property type="entry name" value="His_kinase_dom"/>
</dbReference>
<dbReference type="Pfam" id="PF00512">
    <property type="entry name" value="HisKA"/>
    <property type="match status" value="1"/>
</dbReference>
<evidence type="ECO:0000256" key="4">
    <source>
        <dbReference type="ARBA" id="ARBA00022679"/>
    </source>
</evidence>
<keyword evidence="6" id="KW-0902">Two-component regulatory system</keyword>
<dbReference type="PROSITE" id="PS50109">
    <property type="entry name" value="HIS_KIN"/>
    <property type="match status" value="1"/>
</dbReference>
<evidence type="ECO:0000256" key="5">
    <source>
        <dbReference type="ARBA" id="ARBA00022777"/>
    </source>
</evidence>
<dbReference type="PANTHER" id="PTHR43711:SF31">
    <property type="entry name" value="HISTIDINE KINASE"/>
    <property type="match status" value="1"/>
</dbReference>
<dbReference type="Gene3D" id="3.30.565.10">
    <property type="entry name" value="Histidine kinase-like ATPase, C-terminal domain"/>
    <property type="match status" value="1"/>
</dbReference>
<organism evidence="9 10">
    <name type="scientific">Methanolobus zinderi</name>
    <dbReference type="NCBI Taxonomy" id="536044"/>
    <lineage>
        <taxon>Archaea</taxon>
        <taxon>Methanobacteriati</taxon>
        <taxon>Methanobacteriota</taxon>
        <taxon>Stenosarchaea group</taxon>
        <taxon>Methanomicrobia</taxon>
        <taxon>Methanosarcinales</taxon>
        <taxon>Methanosarcinaceae</taxon>
        <taxon>Methanolobus</taxon>
    </lineage>
</organism>
<feature type="transmembrane region" description="Helical" evidence="7">
    <location>
        <begin position="366"/>
        <end position="385"/>
    </location>
</feature>
<dbReference type="InterPro" id="IPR003661">
    <property type="entry name" value="HisK_dim/P_dom"/>
</dbReference>
<comment type="catalytic activity">
    <reaction evidence="1">
        <text>ATP + protein L-histidine = ADP + protein N-phospho-L-histidine.</text>
        <dbReference type="EC" id="2.7.13.3"/>
    </reaction>
</comment>
<dbReference type="GeneID" id="55821953"/>
<dbReference type="KEGG" id="mzi:HWN40_09720"/>
<sequence>MISPKTVRAFLLLFILTGLLIGEIGFVSAQDSANVTSVSDPGHKKATILVLHSYYSTYEWSNDITKGVMYVLDNSEYRDADIYFEYMDAKRHPEPEYIVSLSEVYSHKYDDPEQFDLIIVSDNHAIDFLTSEAGLEIFPPDIPVVFCGANDFDPAWLEKRPNMTGVIESIEPSETLDLILKFHPDTKNLLVISDHNTHTSRIVTEQTKQAFEPYNGTLDIHYLEDMTAAQMQERVASVSNDTVIFLLLFNRDRAGNEVTMMESIEMVTSSSKVPVYSAWDFYLGKGIVGGKLTSAFNDGRLAGELGVRLLNGEDPASIPVQDSKYHDFMFDWEQLERFSISEDELPEGSIIINRVPNLYELYKTEILVTAIVIVFLLIVVSFLLINQNRLKDTQAQLLAAKEKAEEADRLKSVFIANVSHELRTPLNGILGFSEMMKLSNISTEKKLHYADVINTSGKQLLGLINNILDISSIEAGKVTVRKTEFDVNEMLLELYSVFRPQFEINKPGVDLIFNQAHDDENFLIYSDKQMIRQILTNLLGNALKFTQDGIVEFGYSMPDHNTIQFYVKDTGIGIPEERYDCVFGRFKQVDDGSSKQYEGTGLGMSISKGLAQLLGGDIEFESEVGAGSVFYLRVPHVRRFHERDGKLQ</sequence>
<dbReference type="Pfam" id="PF02518">
    <property type="entry name" value="HATPase_c"/>
    <property type="match status" value="1"/>
</dbReference>
<dbReference type="AlphaFoldDB" id="A0A7D5E8V3"/>
<dbReference type="InterPro" id="IPR036890">
    <property type="entry name" value="HATPase_C_sf"/>
</dbReference>
<evidence type="ECO:0000256" key="1">
    <source>
        <dbReference type="ARBA" id="ARBA00000085"/>
    </source>
</evidence>
<keyword evidence="5" id="KW-0418">Kinase</keyword>
<dbReference type="EC" id="2.7.13.3" evidence="2"/>
<dbReference type="OrthoDB" id="342253at2157"/>
<evidence type="ECO:0000256" key="3">
    <source>
        <dbReference type="ARBA" id="ARBA00022553"/>
    </source>
</evidence>
<evidence type="ECO:0000256" key="7">
    <source>
        <dbReference type="SAM" id="Phobius"/>
    </source>
</evidence>
<dbReference type="Gene3D" id="1.10.287.130">
    <property type="match status" value="1"/>
</dbReference>
<dbReference type="CDD" id="cd00082">
    <property type="entry name" value="HisKA"/>
    <property type="match status" value="1"/>
</dbReference>
<dbReference type="InterPro" id="IPR036097">
    <property type="entry name" value="HisK_dim/P_sf"/>
</dbReference>
<dbReference type="InterPro" id="IPR050736">
    <property type="entry name" value="Sensor_HK_Regulatory"/>
</dbReference>
<dbReference type="InterPro" id="IPR007487">
    <property type="entry name" value="ABC_transpt-TYRBP-like"/>
</dbReference>
<proteinExistence type="predicted"/>
<keyword evidence="10" id="KW-1185">Reference proteome</keyword>
<dbReference type="RefSeq" id="WP_176965547.1">
    <property type="nucleotide sequence ID" value="NZ_CP058215.1"/>
</dbReference>
<dbReference type="SMART" id="SM00387">
    <property type="entry name" value="HATPase_c"/>
    <property type="match status" value="1"/>
</dbReference>
<dbReference type="SUPFAM" id="SSF55874">
    <property type="entry name" value="ATPase domain of HSP90 chaperone/DNA topoisomerase II/histidine kinase"/>
    <property type="match status" value="1"/>
</dbReference>
<dbReference type="CDD" id="cd16922">
    <property type="entry name" value="HATPase_EvgS-ArcB-TorS-like"/>
    <property type="match status" value="1"/>
</dbReference>
<reference evidence="9 10" key="1">
    <citation type="submission" date="2020-06" db="EMBL/GenBank/DDBJ databases">
        <title>Methanolobus halotolerans sp. nov., isolated from a saline lake Tus in Siberia.</title>
        <authorList>
            <person name="Shen Y."/>
            <person name="Chen S.-C."/>
            <person name="Lai M.-C."/>
            <person name="Huang H.-H."/>
            <person name="Chiu H.-H."/>
            <person name="Tang S.-L."/>
            <person name="Rogozin D.Y."/>
            <person name="Degermendzhy A.G."/>
        </authorList>
    </citation>
    <scope>NUCLEOTIDE SEQUENCE [LARGE SCALE GENOMIC DNA]</scope>
    <source>
        <strain evidence="9 10">DSM 21339</strain>
    </source>
</reference>
<feature type="domain" description="Histidine kinase" evidence="8">
    <location>
        <begin position="417"/>
        <end position="638"/>
    </location>
</feature>
<dbReference type="EMBL" id="CP058215">
    <property type="protein sequence ID" value="QLC50491.1"/>
    <property type="molecule type" value="Genomic_DNA"/>
</dbReference>
<evidence type="ECO:0000313" key="9">
    <source>
        <dbReference type="EMBL" id="QLC50491.1"/>
    </source>
</evidence>
<dbReference type="Proteomes" id="UP000509594">
    <property type="component" value="Chromosome"/>
</dbReference>
<dbReference type="SUPFAM" id="SSF47384">
    <property type="entry name" value="Homodimeric domain of signal transducing histidine kinase"/>
    <property type="match status" value="1"/>
</dbReference>
<dbReference type="InterPro" id="IPR003594">
    <property type="entry name" value="HATPase_dom"/>
</dbReference>
<accession>A0A7D5E8V3</accession>
<keyword evidence="4" id="KW-0808">Transferase</keyword>
<dbReference type="PRINTS" id="PR00344">
    <property type="entry name" value="BCTRLSENSOR"/>
</dbReference>
<dbReference type="GO" id="GO:0000155">
    <property type="term" value="F:phosphorelay sensor kinase activity"/>
    <property type="evidence" value="ECO:0007669"/>
    <property type="project" value="InterPro"/>
</dbReference>
<evidence type="ECO:0000256" key="2">
    <source>
        <dbReference type="ARBA" id="ARBA00012438"/>
    </source>
</evidence>
<protein>
    <recommendedName>
        <fullName evidence="2">histidine kinase</fullName>
        <ecNumber evidence="2">2.7.13.3</ecNumber>
    </recommendedName>
</protein>
<keyword evidence="7" id="KW-0812">Transmembrane</keyword>
<dbReference type="Pfam" id="PF04392">
    <property type="entry name" value="ABC_sub_bind"/>
    <property type="match status" value="1"/>
</dbReference>
<keyword evidence="3" id="KW-0597">Phosphoprotein</keyword>